<keyword evidence="1" id="KW-0472">Membrane</keyword>
<feature type="transmembrane region" description="Helical" evidence="1">
    <location>
        <begin position="166"/>
        <end position="184"/>
    </location>
</feature>
<evidence type="ECO:0000313" key="3">
    <source>
        <dbReference type="Proteomes" id="UP000236316"/>
    </source>
</evidence>
<evidence type="ECO:0000313" key="2">
    <source>
        <dbReference type="EMBL" id="SNW62038.1"/>
    </source>
</evidence>
<protein>
    <submittedName>
        <fullName evidence="2">Transmembrane domain-containing protein</fullName>
    </submittedName>
</protein>
<evidence type="ECO:0000256" key="1">
    <source>
        <dbReference type="SAM" id="Phobius"/>
    </source>
</evidence>
<dbReference type="EMBL" id="LT906555">
    <property type="protein sequence ID" value="SNW62038.1"/>
    <property type="molecule type" value="Genomic_DNA"/>
</dbReference>
<keyword evidence="1" id="KW-1133">Transmembrane helix</keyword>
<proteinExistence type="predicted"/>
<gene>
    <name evidence="2" type="ORF">ORPV_134</name>
</gene>
<reference evidence="2" key="1">
    <citation type="submission" date="2017-08" db="EMBL/GenBank/DDBJ databases">
        <authorList>
            <consortium name="Urmite Genomes"/>
        </authorList>
    </citation>
    <scope>NUCLEOTIDE SEQUENCE [LARGE SCALE GENOMIC DNA]</scope>
    <source>
        <strain evidence="2">IHUMI-LCC2</strain>
    </source>
</reference>
<name>A0A2I2L3C1_9VIRU</name>
<sequence>MSLLSSINIIWADNPPYLSQGGTVNSLNHNFIPNDDLQLCDDVFSCMNTLCSLYNNRDIDASYVIINPLTVIKDIGCGNDMATYYILQNLNPTILSSYILIYVSILFHLFLIFLYRTCLKIKRTYNVIGYIPRVILIISYILYIYYTFRYSNYGNSLLIWDLSYKTVTTVVLIFELIINYMYNVKKERLSPPDMI</sequence>
<dbReference type="Proteomes" id="UP000236316">
    <property type="component" value="Segment"/>
</dbReference>
<feature type="transmembrane region" description="Helical" evidence="1">
    <location>
        <begin position="127"/>
        <end position="146"/>
    </location>
</feature>
<accession>A0A2I2L3C1</accession>
<organism evidence="2">
    <name type="scientific">Orpheovirus IHUMI-LCC2</name>
    <dbReference type="NCBI Taxonomy" id="2023057"/>
    <lineage>
        <taxon>Viruses</taxon>
        <taxon>Varidnaviria</taxon>
        <taxon>Bamfordvirae</taxon>
        <taxon>Nucleocytoviricota</taxon>
        <taxon>Megaviricetes</taxon>
        <taxon>Pimascovirales</taxon>
        <taxon>Ocovirineae</taxon>
        <taxon>Orpheoviridae</taxon>
        <taxon>Alphaorpheovirus</taxon>
        <taxon>Alphaorpheovirus massiliense</taxon>
    </lineage>
</organism>
<feature type="transmembrane region" description="Helical" evidence="1">
    <location>
        <begin position="94"/>
        <end position="115"/>
    </location>
</feature>
<dbReference type="GeneID" id="35381889"/>
<dbReference type="RefSeq" id="YP_009448340.1">
    <property type="nucleotide sequence ID" value="NC_036594.1"/>
</dbReference>
<dbReference type="KEGG" id="vg:35381889"/>
<keyword evidence="3" id="KW-1185">Reference proteome</keyword>
<keyword evidence="1 2" id="KW-0812">Transmembrane</keyword>